<accession>A0A8R2NU09</accession>
<dbReference type="KEGG" id="api:100569779"/>
<dbReference type="EnsemblMetazoa" id="XM_029491640.1">
    <property type="protein sequence ID" value="XP_029347500.1"/>
    <property type="gene ID" value="LOC100569779"/>
</dbReference>
<reference evidence="2" key="2">
    <citation type="submission" date="2022-06" db="UniProtKB">
        <authorList>
            <consortium name="EnsemblMetazoa"/>
        </authorList>
    </citation>
    <scope>IDENTIFICATION</scope>
</reference>
<feature type="region of interest" description="Disordered" evidence="1">
    <location>
        <begin position="123"/>
        <end position="148"/>
    </location>
</feature>
<dbReference type="RefSeq" id="XP_029347500.1">
    <property type="nucleotide sequence ID" value="XM_029491640.1"/>
</dbReference>
<reference evidence="3" key="1">
    <citation type="submission" date="2010-06" db="EMBL/GenBank/DDBJ databases">
        <authorList>
            <person name="Jiang H."/>
            <person name="Abraham K."/>
            <person name="Ali S."/>
            <person name="Alsbrooks S.L."/>
            <person name="Anim B.N."/>
            <person name="Anosike U.S."/>
            <person name="Attaway T."/>
            <person name="Bandaranaike D.P."/>
            <person name="Battles P.K."/>
            <person name="Bell S.N."/>
            <person name="Bell A.V."/>
            <person name="Beltran B."/>
            <person name="Bickham C."/>
            <person name="Bustamante Y."/>
            <person name="Caleb T."/>
            <person name="Canada A."/>
            <person name="Cardenas V."/>
            <person name="Carter K."/>
            <person name="Chacko J."/>
            <person name="Chandrabose M.N."/>
            <person name="Chavez D."/>
            <person name="Chavez A."/>
            <person name="Chen L."/>
            <person name="Chu H.-S."/>
            <person name="Claassen K.J."/>
            <person name="Cockrell R."/>
            <person name="Collins M."/>
            <person name="Cooper J.A."/>
            <person name="Cree A."/>
            <person name="Curry S.M."/>
            <person name="Da Y."/>
            <person name="Dao M.D."/>
            <person name="Das B."/>
            <person name="Davila M.-L."/>
            <person name="Davy-Carroll L."/>
            <person name="Denson S."/>
            <person name="Dinh H."/>
            <person name="Ebong V.E."/>
            <person name="Edwards J.R."/>
            <person name="Egan A."/>
            <person name="El-Daye J."/>
            <person name="Escobedo L."/>
            <person name="Fernandez S."/>
            <person name="Fernando P.R."/>
            <person name="Flagg N."/>
            <person name="Forbes L.D."/>
            <person name="Fowler R.G."/>
            <person name="Fu Q."/>
            <person name="Gabisi R.A."/>
            <person name="Ganer J."/>
            <person name="Garbino Pronczuk A."/>
            <person name="Garcia R.M."/>
            <person name="Garner T."/>
            <person name="Garrett T.E."/>
            <person name="Gonzalez D.A."/>
            <person name="Hamid H."/>
            <person name="Hawkins E.S."/>
            <person name="Hirani K."/>
            <person name="Hogues M.E."/>
            <person name="Hollins B."/>
            <person name="Hsiao C.-H."/>
            <person name="Jabil R."/>
            <person name="James M.L."/>
            <person name="Jhangiani S.N."/>
            <person name="Johnson B."/>
            <person name="Johnson Q."/>
            <person name="Joshi V."/>
            <person name="Kalu J.B."/>
            <person name="Kam C."/>
            <person name="Kashfia A."/>
            <person name="Keebler J."/>
            <person name="Kisamo H."/>
            <person name="Kovar C.L."/>
            <person name="Lago L.A."/>
            <person name="Lai C.-Y."/>
            <person name="Laidlaw J."/>
            <person name="Lara F."/>
            <person name="Le T.-K."/>
            <person name="Lee S.L."/>
            <person name="Legall F.H."/>
            <person name="Lemon S.J."/>
            <person name="Lewis L.R."/>
            <person name="Li B."/>
            <person name="Liu Y."/>
            <person name="Liu Y.-S."/>
            <person name="Lopez J."/>
            <person name="Lozado R.J."/>
            <person name="Lu J."/>
            <person name="Madu R.C."/>
            <person name="Maheshwari M."/>
            <person name="Maheshwari R."/>
            <person name="Malloy K."/>
            <person name="Martinez E."/>
            <person name="Mathew T."/>
            <person name="Mercado I.C."/>
            <person name="Mercado C."/>
            <person name="Meyer B."/>
            <person name="Montgomery K."/>
            <person name="Morgan M.B."/>
            <person name="Munidasa M."/>
            <person name="Nazareth L.V."/>
            <person name="Nelson J."/>
            <person name="Ng B.M."/>
            <person name="Nguyen N.B."/>
            <person name="Nguyen P.Q."/>
            <person name="Nguyen T."/>
            <person name="Obregon M."/>
            <person name="Okwuonu G.O."/>
            <person name="Onwere C.G."/>
            <person name="Orozco G."/>
            <person name="Parra A."/>
            <person name="Patel S."/>
            <person name="Patil S."/>
            <person name="Perez A."/>
            <person name="Perez Y."/>
            <person name="Pham C."/>
            <person name="Primus E.L."/>
            <person name="Pu L.-L."/>
            <person name="Puazo M."/>
            <person name="Qin X."/>
            <person name="Quiroz J.B."/>
            <person name="Reese J."/>
            <person name="Richards S."/>
            <person name="Rives C.M."/>
            <person name="Robberts R."/>
            <person name="Ruiz S.J."/>
            <person name="Ruiz M.J."/>
            <person name="Santibanez J."/>
            <person name="Schneider B.W."/>
            <person name="Sisson I."/>
            <person name="Smith M."/>
            <person name="Sodergren E."/>
            <person name="Song X.-Z."/>
            <person name="Song B.B."/>
            <person name="Summersgill H."/>
            <person name="Thelus R."/>
            <person name="Thornton R.D."/>
            <person name="Trejos Z.Y."/>
            <person name="Usmani K."/>
            <person name="Vattathil S."/>
            <person name="Villasana D."/>
            <person name="Walker D.L."/>
            <person name="Wang S."/>
            <person name="Wang K."/>
            <person name="White C.S."/>
            <person name="Williams A.C."/>
            <person name="Williamson J."/>
            <person name="Wilson K."/>
            <person name="Woghiren I.O."/>
            <person name="Woodworth J.R."/>
            <person name="Worley K.C."/>
            <person name="Wright R.A."/>
            <person name="Wu W."/>
            <person name="Young L."/>
            <person name="Zhang L."/>
            <person name="Zhang J."/>
            <person name="Zhu Y."/>
            <person name="Muzny D.M."/>
            <person name="Weinstock G."/>
            <person name="Gibbs R.A."/>
        </authorList>
    </citation>
    <scope>NUCLEOTIDE SEQUENCE [LARGE SCALE GENOMIC DNA]</scope>
    <source>
        <strain evidence="3">LSR1</strain>
    </source>
</reference>
<dbReference type="GeneID" id="100569779"/>
<dbReference type="Proteomes" id="UP000007819">
    <property type="component" value="Chromosome A3"/>
</dbReference>
<evidence type="ECO:0000313" key="3">
    <source>
        <dbReference type="Proteomes" id="UP000007819"/>
    </source>
</evidence>
<sequence>MSLINKPACLTINNNYVTEISDPPNGRKENSEYKIDQIRTDQNKNSAKDLNLLESLRKSISLGKVIQDKPRPTNTNEWLNPPTTSITNECTCSVYMRVSNTRKENLKNELDQKRKLWNSDRRAMIQDKPGQANEEGPRSKPATKSMKQPTVCSTINNVSVPVVDSTTNMENSAMEERIRKLRHRLDFPNKPRENLEQMSMKKAAPCSIKKYVSVPDVSNPNWRMEYLERDTLRIVKNDVMCVNNVDQFLKTLFR</sequence>
<protein>
    <submittedName>
        <fullName evidence="2">Uncharacterized protein</fullName>
    </submittedName>
</protein>
<organism evidence="2 3">
    <name type="scientific">Acyrthosiphon pisum</name>
    <name type="common">Pea aphid</name>
    <dbReference type="NCBI Taxonomy" id="7029"/>
    <lineage>
        <taxon>Eukaryota</taxon>
        <taxon>Metazoa</taxon>
        <taxon>Ecdysozoa</taxon>
        <taxon>Arthropoda</taxon>
        <taxon>Hexapoda</taxon>
        <taxon>Insecta</taxon>
        <taxon>Pterygota</taxon>
        <taxon>Neoptera</taxon>
        <taxon>Paraneoptera</taxon>
        <taxon>Hemiptera</taxon>
        <taxon>Sternorrhyncha</taxon>
        <taxon>Aphidomorpha</taxon>
        <taxon>Aphidoidea</taxon>
        <taxon>Aphididae</taxon>
        <taxon>Macrosiphini</taxon>
        <taxon>Acyrthosiphon</taxon>
    </lineage>
</organism>
<dbReference type="AlphaFoldDB" id="A0A8R2NU09"/>
<keyword evidence="3" id="KW-1185">Reference proteome</keyword>
<proteinExistence type="predicted"/>
<evidence type="ECO:0000256" key="1">
    <source>
        <dbReference type="SAM" id="MobiDB-lite"/>
    </source>
</evidence>
<evidence type="ECO:0000313" key="2">
    <source>
        <dbReference type="EnsemblMetazoa" id="XP_029347500.1"/>
    </source>
</evidence>
<name>A0A8R2NU09_ACYPI</name>